<dbReference type="RefSeq" id="WP_238721990.1">
    <property type="nucleotide sequence ID" value="NZ_JAHQCW010000021.1"/>
</dbReference>
<feature type="transmembrane region" description="Helical" evidence="9">
    <location>
        <begin position="77"/>
        <end position="99"/>
    </location>
</feature>
<evidence type="ECO:0000313" key="12">
    <source>
        <dbReference type="Proteomes" id="UP000712157"/>
    </source>
</evidence>
<evidence type="ECO:0000256" key="3">
    <source>
        <dbReference type="ARBA" id="ARBA00022448"/>
    </source>
</evidence>
<reference evidence="11" key="1">
    <citation type="submission" date="2021-06" db="EMBL/GenBank/DDBJ databases">
        <title>Description of novel taxa of the family Lachnospiraceae.</title>
        <authorList>
            <person name="Chaplin A.V."/>
            <person name="Sokolova S.R."/>
            <person name="Pikina A.P."/>
            <person name="Korzhanova M."/>
            <person name="Belova V."/>
            <person name="Korostin D."/>
            <person name="Efimov B.A."/>
        </authorList>
    </citation>
    <scope>NUCLEOTIDE SEQUENCE</scope>
    <source>
        <strain evidence="11">ASD5720</strain>
    </source>
</reference>
<keyword evidence="12" id="KW-1185">Reference proteome</keyword>
<comment type="similarity">
    <text evidence="2">Belongs to the binding-protein-dependent transport system permease family. MalFG subfamily.</text>
</comment>
<evidence type="ECO:0000256" key="5">
    <source>
        <dbReference type="ARBA" id="ARBA00022597"/>
    </source>
</evidence>
<evidence type="ECO:0000256" key="6">
    <source>
        <dbReference type="ARBA" id="ARBA00022692"/>
    </source>
</evidence>
<evidence type="ECO:0000256" key="7">
    <source>
        <dbReference type="ARBA" id="ARBA00022989"/>
    </source>
</evidence>
<keyword evidence="6 9" id="KW-0812">Transmembrane</keyword>
<feature type="transmembrane region" description="Helical" evidence="9">
    <location>
        <begin position="111"/>
        <end position="129"/>
    </location>
</feature>
<evidence type="ECO:0000256" key="8">
    <source>
        <dbReference type="ARBA" id="ARBA00023136"/>
    </source>
</evidence>
<dbReference type="GO" id="GO:0055085">
    <property type="term" value="P:transmembrane transport"/>
    <property type="evidence" value="ECO:0007669"/>
    <property type="project" value="InterPro"/>
</dbReference>
<dbReference type="PANTHER" id="PTHR32243">
    <property type="entry name" value="MALTOSE TRANSPORT SYSTEM PERMEASE-RELATED"/>
    <property type="match status" value="1"/>
</dbReference>
<feature type="transmembrane region" description="Helical" evidence="9">
    <location>
        <begin position="246"/>
        <end position="265"/>
    </location>
</feature>
<protein>
    <submittedName>
        <fullName evidence="11">Carbohydrate ABC transporter permease</fullName>
    </submittedName>
</protein>
<evidence type="ECO:0000256" key="2">
    <source>
        <dbReference type="ARBA" id="ARBA00009047"/>
    </source>
</evidence>
<proteinExistence type="inferred from homology"/>
<dbReference type="InterPro" id="IPR050901">
    <property type="entry name" value="BP-dep_ABC_trans_perm"/>
</dbReference>
<evidence type="ECO:0000256" key="1">
    <source>
        <dbReference type="ARBA" id="ARBA00004651"/>
    </source>
</evidence>
<evidence type="ECO:0000256" key="9">
    <source>
        <dbReference type="RuleBase" id="RU363032"/>
    </source>
</evidence>
<dbReference type="Gene3D" id="1.10.3720.10">
    <property type="entry name" value="MetI-like"/>
    <property type="match status" value="1"/>
</dbReference>
<keyword evidence="4" id="KW-1003">Cell membrane</keyword>
<evidence type="ECO:0000259" key="10">
    <source>
        <dbReference type="PROSITE" id="PS50928"/>
    </source>
</evidence>
<sequence>MIKKKSRTGTKIGLYLVYIVISIFFLYPVLWVLSYSFKTVPELFSVPPKFLPQSLQLDNYRYVIQNTYIVKNIWNSFYIVVLTMLGTLVLALPASYLFSRFRFRLSRQLQFFILIFQMISPIVIAIPLYNYLSRINLVNNHAVLILIYIAISIPMAVLNIKSYLDTIPKEIDEAAIIDGCSHWQILTKIHIPTSISGIISVSLMIMVSLWGQFVVPFILLNDAVKFPVSVGLINLQSSSEAITTHYLAAACILGILPTTLIFLILQKYIVSAMTAGAVKG</sequence>
<evidence type="ECO:0000313" key="11">
    <source>
        <dbReference type="EMBL" id="MBU9737464.1"/>
    </source>
</evidence>
<dbReference type="Pfam" id="PF00528">
    <property type="entry name" value="BPD_transp_1"/>
    <property type="match status" value="1"/>
</dbReference>
<feature type="domain" description="ABC transmembrane type-1" evidence="10">
    <location>
        <begin position="73"/>
        <end position="265"/>
    </location>
</feature>
<gene>
    <name evidence="11" type="ORF">KTH89_13020</name>
</gene>
<dbReference type="EMBL" id="JAHQCW010000021">
    <property type="protein sequence ID" value="MBU9737464.1"/>
    <property type="molecule type" value="Genomic_DNA"/>
</dbReference>
<dbReference type="CDD" id="cd06261">
    <property type="entry name" value="TM_PBP2"/>
    <property type="match status" value="1"/>
</dbReference>
<dbReference type="InterPro" id="IPR000515">
    <property type="entry name" value="MetI-like"/>
</dbReference>
<dbReference type="AlphaFoldDB" id="A0A949NFB3"/>
<feature type="transmembrane region" description="Helical" evidence="9">
    <location>
        <begin position="12"/>
        <end position="33"/>
    </location>
</feature>
<keyword evidence="3 9" id="KW-0813">Transport</keyword>
<feature type="transmembrane region" description="Helical" evidence="9">
    <location>
        <begin position="141"/>
        <end position="160"/>
    </location>
</feature>
<name>A0A949NFB3_9FIRM</name>
<dbReference type="GO" id="GO:0005886">
    <property type="term" value="C:plasma membrane"/>
    <property type="evidence" value="ECO:0007669"/>
    <property type="project" value="UniProtKB-SubCell"/>
</dbReference>
<evidence type="ECO:0000256" key="4">
    <source>
        <dbReference type="ARBA" id="ARBA00022475"/>
    </source>
</evidence>
<accession>A0A949NFB3</accession>
<dbReference type="Proteomes" id="UP000712157">
    <property type="component" value="Unassembled WGS sequence"/>
</dbReference>
<dbReference type="PANTHER" id="PTHR32243:SF50">
    <property type="entry name" value="MALTOSE_MALTODEXTRIN TRANSPORT SYSTEM PERMEASE PROTEIN MALG"/>
    <property type="match status" value="1"/>
</dbReference>
<dbReference type="PROSITE" id="PS50928">
    <property type="entry name" value="ABC_TM1"/>
    <property type="match status" value="1"/>
</dbReference>
<feature type="transmembrane region" description="Helical" evidence="9">
    <location>
        <begin position="198"/>
        <end position="219"/>
    </location>
</feature>
<comment type="subcellular location">
    <subcellularLocation>
        <location evidence="1 9">Cell membrane</location>
        <topology evidence="1 9">Multi-pass membrane protein</topology>
    </subcellularLocation>
</comment>
<keyword evidence="5" id="KW-0762">Sugar transport</keyword>
<dbReference type="InterPro" id="IPR035906">
    <property type="entry name" value="MetI-like_sf"/>
</dbReference>
<comment type="caution">
    <text evidence="11">The sequence shown here is derived from an EMBL/GenBank/DDBJ whole genome shotgun (WGS) entry which is preliminary data.</text>
</comment>
<keyword evidence="7 9" id="KW-1133">Transmembrane helix</keyword>
<dbReference type="SUPFAM" id="SSF161098">
    <property type="entry name" value="MetI-like"/>
    <property type="match status" value="1"/>
</dbReference>
<keyword evidence="8 9" id="KW-0472">Membrane</keyword>
<organism evidence="11 12">
    <name type="scientific">Diplocloster agilis</name>
    <dbReference type="NCBI Taxonomy" id="2850323"/>
    <lineage>
        <taxon>Bacteria</taxon>
        <taxon>Bacillati</taxon>
        <taxon>Bacillota</taxon>
        <taxon>Clostridia</taxon>
        <taxon>Lachnospirales</taxon>
        <taxon>Lachnospiraceae</taxon>
        <taxon>Diplocloster</taxon>
    </lineage>
</organism>